<comment type="caution">
    <text evidence="1">The sequence shown here is derived from an EMBL/GenBank/DDBJ whole genome shotgun (WGS) entry which is preliminary data.</text>
</comment>
<evidence type="ECO:0000313" key="1">
    <source>
        <dbReference type="EMBL" id="KAH7917453.1"/>
    </source>
</evidence>
<name>A0ACB8AWK8_9AGAM</name>
<accession>A0ACB8AWK8</accession>
<dbReference type="Proteomes" id="UP000790709">
    <property type="component" value="Unassembled WGS sequence"/>
</dbReference>
<reference evidence="1" key="1">
    <citation type="journal article" date="2021" name="New Phytol.">
        <title>Evolutionary innovations through gain and loss of genes in the ectomycorrhizal Boletales.</title>
        <authorList>
            <person name="Wu G."/>
            <person name="Miyauchi S."/>
            <person name="Morin E."/>
            <person name="Kuo A."/>
            <person name="Drula E."/>
            <person name="Varga T."/>
            <person name="Kohler A."/>
            <person name="Feng B."/>
            <person name="Cao Y."/>
            <person name="Lipzen A."/>
            <person name="Daum C."/>
            <person name="Hundley H."/>
            <person name="Pangilinan J."/>
            <person name="Johnson J."/>
            <person name="Barry K."/>
            <person name="LaButti K."/>
            <person name="Ng V."/>
            <person name="Ahrendt S."/>
            <person name="Min B."/>
            <person name="Choi I.G."/>
            <person name="Park H."/>
            <person name="Plett J.M."/>
            <person name="Magnuson J."/>
            <person name="Spatafora J.W."/>
            <person name="Nagy L.G."/>
            <person name="Henrissat B."/>
            <person name="Grigoriev I.V."/>
            <person name="Yang Z.L."/>
            <person name="Xu J."/>
            <person name="Martin F.M."/>
        </authorList>
    </citation>
    <scope>NUCLEOTIDE SEQUENCE</scope>
    <source>
        <strain evidence="1">KUC20120723A-06</strain>
    </source>
</reference>
<protein>
    <submittedName>
        <fullName evidence="1">Uncharacterized protein</fullName>
    </submittedName>
</protein>
<organism evidence="1 2">
    <name type="scientific">Leucogyrophana mollusca</name>
    <dbReference type="NCBI Taxonomy" id="85980"/>
    <lineage>
        <taxon>Eukaryota</taxon>
        <taxon>Fungi</taxon>
        <taxon>Dikarya</taxon>
        <taxon>Basidiomycota</taxon>
        <taxon>Agaricomycotina</taxon>
        <taxon>Agaricomycetes</taxon>
        <taxon>Agaricomycetidae</taxon>
        <taxon>Boletales</taxon>
        <taxon>Boletales incertae sedis</taxon>
        <taxon>Leucogyrophana</taxon>
    </lineage>
</organism>
<keyword evidence="2" id="KW-1185">Reference proteome</keyword>
<proteinExistence type="predicted"/>
<evidence type="ECO:0000313" key="2">
    <source>
        <dbReference type="Proteomes" id="UP000790709"/>
    </source>
</evidence>
<dbReference type="EMBL" id="MU267057">
    <property type="protein sequence ID" value="KAH7917453.1"/>
    <property type="molecule type" value="Genomic_DNA"/>
</dbReference>
<sequence>MGDYDQNQFNGTPFPQDTPGEASTDQRSQVEEVVDEHWGGETWSEAFPAAKMAGAVYSHAQTSFQTIRDEQILQGADIWGPFANDDEWQLAKWLIKNVGHNQTEQFLKLNVIQSKVEPSYRNKNSFLDAIDQLPGGVEWQCESITLTGDLTDDEGEAAVEEVEMWFRDPVECVRELIGNPSFEDVIKYTPERLFAGMETEVRVINEMWTADWWWNLQSRLPDGTTIAPIILSSDKTQLSHFRGDKSAWPVYLTIGNISKNIRREASAHATVLLGYLPIGHFDCFSDKAKPLAKYQLFHYCMTTMLATLANAGRVGEEMTCADSAIRRIWPILAAYVADYPEQCLVACCMENRCPLCKIDPNLRGTNSPAAKRDMHEALDKLVQNELHPSPALKQEFKALGLRPVYPPFWSTLPHSDIFEAFTPDLLHQLHKGVFKDHLVKWCILVMGKLEVDSWFKSMTSHHGLRHFKNGISSVSQWTGKEHKEMEKVFLGLVAGGSDPRVVQAVRAVTDFIYYSSLQTHTTQTLNALGQALNEFHESKNVFIELGGRRATHFNIPKIHSMQHYVELIRRFGSADGFNTESPERLHIDYAKEAYRASNKKDFIIQMTVWLRRQEAVDRFSLYLEWSQRTGEELEATQANTEIPKAVDEDGEEHDGDEEPTAGGSSQGTSLIRIPTTRPPHLRRVPASKIMSEQHAPRFLEALSSLLRSLGLSYLPRHFDTFNLFSRLVFRLPSIAEVSSQKLKNVVRASPPLERCNRRPSEPAHLDFAFVRTTEANAFTEGTCLEGLRIAQIFVIFEIPDYYLGHERLSSPLAYVEWFTPLRTPDINSGMFVVSRSTRMHHRFAEVIPIHRIVRSCHLIPDFGHHKDPGWRADNVGILCDRFFVNPYIDVHTFCLLKMHRRNSI</sequence>
<gene>
    <name evidence="1" type="ORF">BV22DRAFT_1026305</name>
</gene>